<dbReference type="Gene3D" id="1.25.40.10">
    <property type="entry name" value="Tetratricopeptide repeat domain"/>
    <property type="match status" value="2"/>
</dbReference>
<reference evidence="1 2" key="1">
    <citation type="submission" date="2011-06" db="EMBL/GenBank/DDBJ databases">
        <title>The draft genome of Thiorhodococcus drewsii AZ1.</title>
        <authorList>
            <consortium name="US DOE Joint Genome Institute (JGI-PGF)"/>
            <person name="Lucas S."/>
            <person name="Han J."/>
            <person name="Lapidus A."/>
            <person name="Cheng J.-F."/>
            <person name="Goodwin L."/>
            <person name="Pitluck S."/>
            <person name="Peters L."/>
            <person name="Land M.L."/>
            <person name="Hauser L."/>
            <person name="Vogl K."/>
            <person name="Liu Z."/>
            <person name="Imhoff J."/>
            <person name="Thiel V."/>
            <person name="Frigaard N.-U."/>
            <person name="Bryant D.A."/>
            <person name="Woyke T.J."/>
        </authorList>
    </citation>
    <scope>NUCLEOTIDE SEQUENCE [LARGE SCALE GENOMIC DNA]</scope>
    <source>
        <strain evidence="1 2">AZ1</strain>
    </source>
</reference>
<evidence type="ECO:0000313" key="2">
    <source>
        <dbReference type="Proteomes" id="UP000004200"/>
    </source>
</evidence>
<keyword evidence="2" id="KW-1185">Reference proteome</keyword>
<protein>
    <recommendedName>
        <fullName evidence="3">Tetratricopeptide repeat protein</fullName>
    </recommendedName>
</protein>
<dbReference type="eggNOG" id="COG0457">
    <property type="taxonomic scope" value="Bacteria"/>
</dbReference>
<dbReference type="InterPro" id="IPR011990">
    <property type="entry name" value="TPR-like_helical_dom_sf"/>
</dbReference>
<accession>G2E6W6</accession>
<organism evidence="1 2">
    <name type="scientific">Thiorhodococcus drewsii AZ1</name>
    <dbReference type="NCBI Taxonomy" id="765913"/>
    <lineage>
        <taxon>Bacteria</taxon>
        <taxon>Pseudomonadati</taxon>
        <taxon>Pseudomonadota</taxon>
        <taxon>Gammaproteobacteria</taxon>
        <taxon>Chromatiales</taxon>
        <taxon>Chromatiaceae</taxon>
        <taxon>Thiorhodococcus</taxon>
    </lineage>
</organism>
<sequence length="250" mass="27729">QRDLSNSHDRIGDVRKGQGDLAGALVAYEAALAIRERLSALDPNHTEWQRDLAISHERIGDVRKEQGDLVGARESFEKELTIALPLFAKTGAAEVPRFLGTVYRRLVVVCAAQGDWQAALEYGRERVAQSRRAADPADLACALGTQSYCLLLDRQFQAAITAAEEALTLNPGLLWVVTNQAHGYLLTEQFDRAQAIYQNHATEMVREGQTFAQVVLDDFDALREQGIDHPMMEDIADLFRQSVPLDAEAK</sequence>
<dbReference type="EMBL" id="AFWT01000045">
    <property type="protein sequence ID" value="EGV28128.1"/>
    <property type="molecule type" value="Genomic_DNA"/>
</dbReference>
<comment type="caution">
    <text evidence="1">The sequence shown here is derived from an EMBL/GenBank/DDBJ whole genome shotgun (WGS) entry which is preliminary data.</text>
</comment>
<dbReference type="AlphaFoldDB" id="G2E6W6"/>
<feature type="non-terminal residue" evidence="1">
    <location>
        <position position="1"/>
    </location>
</feature>
<evidence type="ECO:0000313" key="1">
    <source>
        <dbReference type="EMBL" id="EGV28128.1"/>
    </source>
</evidence>
<evidence type="ECO:0008006" key="3">
    <source>
        <dbReference type="Google" id="ProtNLM"/>
    </source>
</evidence>
<gene>
    <name evidence="1" type="ORF">ThidrDRAFT_4029</name>
</gene>
<dbReference type="SUPFAM" id="SSF48452">
    <property type="entry name" value="TPR-like"/>
    <property type="match status" value="1"/>
</dbReference>
<name>G2E6W6_9GAMM</name>
<proteinExistence type="predicted"/>
<dbReference type="Proteomes" id="UP000004200">
    <property type="component" value="Unassembled WGS sequence"/>
</dbReference>
<dbReference type="STRING" id="765913.ThidrDRAFT_4029"/>